<dbReference type="SMART" id="SM00935">
    <property type="entry name" value="OmpH"/>
    <property type="match status" value="1"/>
</dbReference>
<dbReference type="EMBL" id="JANFYT010000025">
    <property type="protein sequence ID" value="MCQ4815005.1"/>
    <property type="molecule type" value="Genomic_DNA"/>
</dbReference>
<reference evidence="2 3" key="1">
    <citation type="submission" date="2022-06" db="EMBL/GenBank/DDBJ databases">
        <title>Isolation of gut microbiota from human fecal samples.</title>
        <authorList>
            <person name="Pamer E.G."/>
            <person name="Barat B."/>
            <person name="Waligurski E."/>
            <person name="Medina S."/>
            <person name="Paddock L."/>
            <person name="Mostad J."/>
        </authorList>
    </citation>
    <scope>NUCLEOTIDE SEQUENCE [LARGE SCALE GENOMIC DNA]</scope>
    <source>
        <strain evidence="2 3">DFI.9.90</strain>
    </source>
</reference>
<keyword evidence="1" id="KW-0732">Signal</keyword>
<sequence length="167" mass="17869">MNIKKAAASILAAAIAAASPFSPLPARAQEVAVVDVVRVVDASVPGKAGQRYIDGLKKELDAELENFKKSLGEIKEDDPRLARKQAQLSARYQSEFSRVTGLLTAELRRVTSEWLNGNKQGATVVIPAGTTLAAAPESDVNAEILRRLNTAAIDFSLKETGKGDRVK</sequence>
<dbReference type="AlphaFoldDB" id="A0AAW5K770"/>
<feature type="chain" id="PRO_5043666590" description="Molecular chaperone Skp" evidence="1">
    <location>
        <begin position="29"/>
        <end position="167"/>
    </location>
</feature>
<proteinExistence type="predicted"/>
<protein>
    <recommendedName>
        <fullName evidence="4">Molecular chaperone Skp</fullName>
    </recommendedName>
</protein>
<dbReference type="Gene3D" id="3.30.910.20">
    <property type="entry name" value="Skp domain"/>
    <property type="match status" value="1"/>
</dbReference>
<dbReference type="GO" id="GO:0051082">
    <property type="term" value="F:unfolded protein binding"/>
    <property type="evidence" value="ECO:0007669"/>
    <property type="project" value="InterPro"/>
</dbReference>
<keyword evidence="3" id="KW-1185">Reference proteome</keyword>
<dbReference type="InterPro" id="IPR024930">
    <property type="entry name" value="Skp_dom_sf"/>
</dbReference>
<evidence type="ECO:0008006" key="4">
    <source>
        <dbReference type="Google" id="ProtNLM"/>
    </source>
</evidence>
<name>A0AAW5K770_9BACT</name>
<evidence type="ECO:0000256" key="1">
    <source>
        <dbReference type="SAM" id="SignalP"/>
    </source>
</evidence>
<dbReference type="RefSeq" id="WP_256182115.1">
    <property type="nucleotide sequence ID" value="NZ_CATXDJ010000012.1"/>
</dbReference>
<gene>
    <name evidence="2" type="ORF">NE630_11235</name>
</gene>
<evidence type="ECO:0000313" key="3">
    <source>
        <dbReference type="Proteomes" id="UP001205919"/>
    </source>
</evidence>
<dbReference type="SUPFAM" id="SSF111384">
    <property type="entry name" value="OmpH-like"/>
    <property type="match status" value="1"/>
</dbReference>
<evidence type="ECO:0000313" key="2">
    <source>
        <dbReference type="EMBL" id="MCQ4815005.1"/>
    </source>
</evidence>
<accession>A0AAW5K770</accession>
<feature type="signal peptide" evidence="1">
    <location>
        <begin position="1"/>
        <end position="28"/>
    </location>
</feature>
<comment type="caution">
    <text evidence="2">The sequence shown here is derived from an EMBL/GenBank/DDBJ whole genome shotgun (WGS) entry which is preliminary data.</text>
</comment>
<organism evidence="2 3">
    <name type="scientific">Cloacibacillus evryensis</name>
    <dbReference type="NCBI Taxonomy" id="508460"/>
    <lineage>
        <taxon>Bacteria</taxon>
        <taxon>Thermotogati</taxon>
        <taxon>Synergistota</taxon>
        <taxon>Synergistia</taxon>
        <taxon>Synergistales</taxon>
        <taxon>Synergistaceae</taxon>
        <taxon>Cloacibacillus</taxon>
    </lineage>
</organism>
<dbReference type="InterPro" id="IPR005632">
    <property type="entry name" value="Chaperone_Skp"/>
</dbReference>
<dbReference type="Proteomes" id="UP001205919">
    <property type="component" value="Unassembled WGS sequence"/>
</dbReference>